<organism evidence="1 2">
    <name type="scientific">Streptosporangium jomthongense</name>
    <dbReference type="NCBI Taxonomy" id="1193683"/>
    <lineage>
        <taxon>Bacteria</taxon>
        <taxon>Bacillati</taxon>
        <taxon>Actinomycetota</taxon>
        <taxon>Actinomycetes</taxon>
        <taxon>Streptosporangiales</taxon>
        <taxon>Streptosporangiaceae</taxon>
        <taxon>Streptosporangium</taxon>
    </lineage>
</organism>
<evidence type="ECO:0000313" key="2">
    <source>
        <dbReference type="Proteomes" id="UP001595698"/>
    </source>
</evidence>
<evidence type="ECO:0000313" key="1">
    <source>
        <dbReference type="EMBL" id="MFC3983199.1"/>
    </source>
</evidence>
<comment type="caution">
    <text evidence="1">The sequence shown here is derived from an EMBL/GenBank/DDBJ whole genome shotgun (WGS) entry which is preliminary data.</text>
</comment>
<reference evidence="2" key="1">
    <citation type="journal article" date="2019" name="Int. J. Syst. Evol. Microbiol.">
        <title>The Global Catalogue of Microorganisms (GCM) 10K type strain sequencing project: providing services to taxonomists for standard genome sequencing and annotation.</title>
        <authorList>
            <consortium name="The Broad Institute Genomics Platform"/>
            <consortium name="The Broad Institute Genome Sequencing Center for Infectious Disease"/>
            <person name="Wu L."/>
            <person name="Ma J."/>
        </authorList>
    </citation>
    <scope>NUCLEOTIDE SEQUENCE [LARGE SCALE GENOMIC DNA]</scope>
    <source>
        <strain evidence="2">TBRC 7912</strain>
    </source>
</reference>
<evidence type="ECO:0008006" key="3">
    <source>
        <dbReference type="Google" id="ProtNLM"/>
    </source>
</evidence>
<dbReference type="Proteomes" id="UP001595698">
    <property type="component" value="Unassembled WGS sequence"/>
</dbReference>
<sequence length="57" mass="6200">MSMTRFQCSACSRRHTALTGCPRCTDSVGQIQRCPTHGARLSAQCGACRALTRSRGR</sequence>
<keyword evidence="2" id="KW-1185">Reference proteome</keyword>
<gene>
    <name evidence="1" type="ORF">ACFOYY_23915</name>
</gene>
<dbReference type="EMBL" id="JBHSBC010000023">
    <property type="protein sequence ID" value="MFC3983199.1"/>
    <property type="molecule type" value="Genomic_DNA"/>
</dbReference>
<proteinExistence type="predicted"/>
<name>A0ABV8F4M5_9ACTN</name>
<dbReference type="RefSeq" id="WP_386192172.1">
    <property type="nucleotide sequence ID" value="NZ_JBHSBC010000023.1"/>
</dbReference>
<protein>
    <recommendedName>
        <fullName evidence="3">DZANK-type domain-containing protein</fullName>
    </recommendedName>
</protein>
<accession>A0ABV8F4M5</accession>